<dbReference type="PRINTS" id="PR00080">
    <property type="entry name" value="SDRFAMILY"/>
</dbReference>
<dbReference type="InterPro" id="IPR036291">
    <property type="entry name" value="NAD(P)-bd_dom_sf"/>
</dbReference>
<dbReference type="CDD" id="cd05374">
    <property type="entry name" value="17beta-HSD-like_SDR_c"/>
    <property type="match status" value="1"/>
</dbReference>
<protein>
    <submittedName>
        <fullName evidence="4">Short-subunit dehydrogenase</fullName>
    </submittedName>
</protein>
<evidence type="ECO:0000256" key="1">
    <source>
        <dbReference type="ARBA" id="ARBA00006484"/>
    </source>
</evidence>
<dbReference type="GO" id="GO:0016491">
    <property type="term" value="F:oxidoreductase activity"/>
    <property type="evidence" value="ECO:0007669"/>
    <property type="project" value="UniProtKB-KW"/>
</dbReference>
<reference evidence="4 5" key="1">
    <citation type="submission" date="2018-05" db="EMBL/GenBank/DDBJ databases">
        <title>Freshwater and sediment microbial communities from various areas in North America, analyzing microbe dynamics in response to fracking.</title>
        <authorList>
            <person name="Lamendella R."/>
        </authorList>
    </citation>
    <scope>NUCLEOTIDE SEQUENCE [LARGE SCALE GENOMIC DNA]</scope>
    <source>
        <strain evidence="4 5">15_TX</strain>
    </source>
</reference>
<dbReference type="AlphaFoldDB" id="A0A2V3A4A6"/>
<evidence type="ECO:0000313" key="4">
    <source>
        <dbReference type="EMBL" id="PWW31842.1"/>
    </source>
</evidence>
<dbReference type="InterPro" id="IPR002347">
    <property type="entry name" value="SDR_fam"/>
</dbReference>
<evidence type="ECO:0000256" key="2">
    <source>
        <dbReference type="ARBA" id="ARBA00023002"/>
    </source>
</evidence>
<keyword evidence="2" id="KW-0560">Oxidoreductase</keyword>
<sequence length="284" mass="31913">MMGLNKKYAVITGCSSGFGILMAIELAKNNFHVIATMRNMEKRNLLMEKANMERVQGQISIHKLDVTLAESIEDLKALLNNLPSVDVLINNAGYAGAGFVEEIPLDEYRSQFETNVFGTIAVTQAVLPFMRKQRKGTIINISSISGRAGFPGLSPYAASKYAIEGWSESLRLEMKPFGVNIALIEPGSFRTGIWTTGKKVTEQSMKKDSPYYAYMRKIQDYLDKSEPFYEDPIIVAKKAASIALEENPTLRYPVGKGVRTRINLKNMLSWKSWEKVMMKTLYKN</sequence>
<dbReference type="PRINTS" id="PR00081">
    <property type="entry name" value="GDHRDH"/>
</dbReference>
<evidence type="ECO:0000256" key="3">
    <source>
        <dbReference type="RuleBase" id="RU000363"/>
    </source>
</evidence>
<dbReference type="InterPro" id="IPR051911">
    <property type="entry name" value="SDR_oxidoreductase"/>
</dbReference>
<dbReference type="NCBIfam" id="NF005372">
    <property type="entry name" value="PRK06914.1"/>
    <property type="match status" value="1"/>
</dbReference>
<dbReference type="PROSITE" id="PS00061">
    <property type="entry name" value="ADH_SHORT"/>
    <property type="match status" value="1"/>
</dbReference>
<name>A0A2V3A4A6_9BACI</name>
<organism evidence="4 5">
    <name type="scientific">Cytobacillus oceanisediminis</name>
    <dbReference type="NCBI Taxonomy" id="665099"/>
    <lineage>
        <taxon>Bacteria</taxon>
        <taxon>Bacillati</taxon>
        <taxon>Bacillota</taxon>
        <taxon>Bacilli</taxon>
        <taxon>Bacillales</taxon>
        <taxon>Bacillaceae</taxon>
        <taxon>Cytobacillus</taxon>
    </lineage>
</organism>
<accession>A0A2V3A4A6</accession>
<comment type="similarity">
    <text evidence="1 3">Belongs to the short-chain dehydrogenases/reductases (SDR) family.</text>
</comment>
<evidence type="ECO:0000313" key="5">
    <source>
        <dbReference type="Proteomes" id="UP000247150"/>
    </source>
</evidence>
<comment type="caution">
    <text evidence="4">The sequence shown here is derived from an EMBL/GenBank/DDBJ whole genome shotgun (WGS) entry which is preliminary data.</text>
</comment>
<dbReference type="InterPro" id="IPR020904">
    <property type="entry name" value="Sc_DH/Rdtase_CS"/>
</dbReference>
<dbReference type="Proteomes" id="UP000247150">
    <property type="component" value="Unassembled WGS sequence"/>
</dbReference>
<dbReference type="EMBL" id="QGTW01000001">
    <property type="protein sequence ID" value="PWW31842.1"/>
    <property type="molecule type" value="Genomic_DNA"/>
</dbReference>
<dbReference type="SUPFAM" id="SSF51735">
    <property type="entry name" value="NAD(P)-binding Rossmann-fold domains"/>
    <property type="match status" value="1"/>
</dbReference>
<dbReference type="PANTHER" id="PTHR43976:SF16">
    <property type="entry name" value="SHORT-CHAIN DEHYDROGENASE_REDUCTASE FAMILY PROTEIN"/>
    <property type="match status" value="1"/>
</dbReference>
<proteinExistence type="inferred from homology"/>
<dbReference type="PANTHER" id="PTHR43976">
    <property type="entry name" value="SHORT CHAIN DEHYDROGENASE"/>
    <property type="match status" value="1"/>
</dbReference>
<gene>
    <name evidence="4" type="ORF">DFO73_10198</name>
</gene>
<dbReference type="Pfam" id="PF00106">
    <property type="entry name" value="adh_short"/>
    <property type="match status" value="1"/>
</dbReference>
<dbReference type="Gene3D" id="3.40.50.720">
    <property type="entry name" value="NAD(P)-binding Rossmann-like Domain"/>
    <property type="match status" value="1"/>
</dbReference>